<dbReference type="EMBL" id="HBGZ01009966">
    <property type="protein sequence ID" value="CAD9591437.1"/>
    <property type="molecule type" value="Transcribed_RNA"/>
</dbReference>
<dbReference type="Pfam" id="PF12697">
    <property type="entry name" value="Abhydrolase_6"/>
    <property type="match status" value="1"/>
</dbReference>
<proteinExistence type="predicted"/>
<sequence>MFWMYRLVFLLGLVLHISSTLAFLQGCNRGKRQRVVISQQATTLNYDSSKASSNKIELQRYNHKSFNLTYLYKEAAPGREKDRPIILIHPVGIGLSSWFWKRLMDSYEDNPPIYAPDLIGCGIDHGADAWDPDTIGLFFPLSWVEGIETLINEIVIPNWRESQTLQLPSMFGINRQGKESNGCLVIAQGGLAPVGIMLAKRNPLTISNLMLTSPPTYTDVTTAVPTAELQRNYEFLRSPILGSIAFNLLESRALIKFFSNSFLFQEECDDDWLDETDKESVLAARTPVQAFNAGLLQHRSFEEDLKESPQPKLIVSGEGDKRAVDRQPYKEQLDTCSLTTIPGLNVLPWESPKEVVDLIKELGY</sequence>
<name>A0A7S2L0Q8_9STRA</name>
<protein>
    <recommendedName>
        <fullName evidence="2">AB hydrolase-1 domain-containing protein</fullName>
    </recommendedName>
</protein>
<dbReference type="PROSITE" id="PS51257">
    <property type="entry name" value="PROKAR_LIPOPROTEIN"/>
    <property type="match status" value="1"/>
</dbReference>
<dbReference type="SUPFAM" id="SSF53474">
    <property type="entry name" value="alpha/beta-Hydrolases"/>
    <property type="match status" value="1"/>
</dbReference>
<feature type="domain" description="AB hydrolase-1" evidence="2">
    <location>
        <begin position="85"/>
        <end position="357"/>
    </location>
</feature>
<gene>
    <name evidence="3" type="ORF">SMAR0320_LOCUS7117</name>
</gene>
<dbReference type="Gene3D" id="3.40.50.1820">
    <property type="entry name" value="alpha/beta hydrolase"/>
    <property type="match status" value="1"/>
</dbReference>
<feature type="signal peptide" evidence="1">
    <location>
        <begin position="1"/>
        <end position="22"/>
    </location>
</feature>
<dbReference type="InterPro" id="IPR029058">
    <property type="entry name" value="AB_hydrolase_fold"/>
</dbReference>
<evidence type="ECO:0000313" key="3">
    <source>
        <dbReference type="EMBL" id="CAD9591437.1"/>
    </source>
</evidence>
<reference evidence="3" key="1">
    <citation type="submission" date="2021-01" db="EMBL/GenBank/DDBJ databases">
        <authorList>
            <person name="Corre E."/>
            <person name="Pelletier E."/>
            <person name="Niang G."/>
            <person name="Scheremetjew M."/>
            <person name="Finn R."/>
            <person name="Kale V."/>
            <person name="Holt S."/>
            <person name="Cochrane G."/>
            <person name="Meng A."/>
            <person name="Brown T."/>
            <person name="Cohen L."/>
        </authorList>
    </citation>
    <scope>NUCLEOTIDE SEQUENCE</scope>
    <source>
        <strain evidence="3">SM1012Den-03</strain>
    </source>
</reference>
<dbReference type="AlphaFoldDB" id="A0A7S2L0Q8"/>
<feature type="chain" id="PRO_5031091640" description="AB hydrolase-1 domain-containing protein" evidence="1">
    <location>
        <begin position="23"/>
        <end position="364"/>
    </location>
</feature>
<accession>A0A7S2L0Q8</accession>
<evidence type="ECO:0000259" key="2">
    <source>
        <dbReference type="Pfam" id="PF12697"/>
    </source>
</evidence>
<keyword evidence="1" id="KW-0732">Signal</keyword>
<organism evidence="3">
    <name type="scientific">Skeletonema marinoi</name>
    <dbReference type="NCBI Taxonomy" id="267567"/>
    <lineage>
        <taxon>Eukaryota</taxon>
        <taxon>Sar</taxon>
        <taxon>Stramenopiles</taxon>
        <taxon>Ochrophyta</taxon>
        <taxon>Bacillariophyta</taxon>
        <taxon>Coscinodiscophyceae</taxon>
        <taxon>Thalassiosirophycidae</taxon>
        <taxon>Thalassiosirales</taxon>
        <taxon>Skeletonemataceae</taxon>
        <taxon>Skeletonema</taxon>
        <taxon>Skeletonema marinoi-dohrnii complex</taxon>
    </lineage>
</organism>
<evidence type="ECO:0000256" key="1">
    <source>
        <dbReference type="SAM" id="SignalP"/>
    </source>
</evidence>
<dbReference type="InterPro" id="IPR000073">
    <property type="entry name" value="AB_hydrolase_1"/>
</dbReference>